<name>A0ACC0K4Z1_CHOFU</name>
<protein>
    <submittedName>
        <fullName evidence="1">Uncharacterized protein</fullName>
    </submittedName>
</protein>
<sequence>MSFDELINPFPCLYDPRNINFRDRIIKRRALEALRIRLNNLGAEALDLVDVQRKVRNYQAVLRRARRRRPARQARPQDNSRAPSPDLIIIDDYEDESNPLESFDLHGAATPPPPVAPTTEARNEPPPSAAPAEVAPDLNPPATPGSVSAECQTDPLPDALAFSPDDILAMLQACCARSS</sequence>
<accession>A0ACC0K4Z1</accession>
<dbReference type="EMBL" id="CM046130">
    <property type="protein sequence ID" value="KAI8431282.1"/>
    <property type="molecule type" value="Genomic_DNA"/>
</dbReference>
<evidence type="ECO:0000313" key="1">
    <source>
        <dbReference type="EMBL" id="KAI8431282.1"/>
    </source>
</evidence>
<organism evidence="1 2">
    <name type="scientific">Choristoneura fumiferana</name>
    <name type="common">Spruce budworm moth</name>
    <name type="synonym">Archips fumiferana</name>
    <dbReference type="NCBI Taxonomy" id="7141"/>
    <lineage>
        <taxon>Eukaryota</taxon>
        <taxon>Metazoa</taxon>
        <taxon>Ecdysozoa</taxon>
        <taxon>Arthropoda</taxon>
        <taxon>Hexapoda</taxon>
        <taxon>Insecta</taxon>
        <taxon>Pterygota</taxon>
        <taxon>Neoptera</taxon>
        <taxon>Endopterygota</taxon>
        <taxon>Lepidoptera</taxon>
        <taxon>Glossata</taxon>
        <taxon>Ditrysia</taxon>
        <taxon>Tortricoidea</taxon>
        <taxon>Tortricidae</taxon>
        <taxon>Tortricinae</taxon>
        <taxon>Choristoneura</taxon>
    </lineage>
</organism>
<reference evidence="1 2" key="1">
    <citation type="journal article" date="2022" name="Genome Biol. Evol.">
        <title>The Spruce Budworm Genome: Reconstructing the Evolutionary History of Antifreeze Proteins.</title>
        <authorList>
            <person name="Beliveau C."/>
            <person name="Gagne P."/>
            <person name="Picq S."/>
            <person name="Vernygora O."/>
            <person name="Keeling C.I."/>
            <person name="Pinkney K."/>
            <person name="Doucet D."/>
            <person name="Wen F."/>
            <person name="Johnston J.S."/>
            <person name="Maaroufi H."/>
            <person name="Boyle B."/>
            <person name="Laroche J."/>
            <person name="Dewar K."/>
            <person name="Juretic N."/>
            <person name="Blackburn G."/>
            <person name="Nisole A."/>
            <person name="Brunet B."/>
            <person name="Brandao M."/>
            <person name="Lumley L."/>
            <person name="Duan J."/>
            <person name="Quan G."/>
            <person name="Lucarotti C.J."/>
            <person name="Roe A.D."/>
            <person name="Sperling F.A.H."/>
            <person name="Levesque R.C."/>
            <person name="Cusson M."/>
        </authorList>
    </citation>
    <scope>NUCLEOTIDE SEQUENCE [LARGE SCALE GENOMIC DNA]</scope>
    <source>
        <strain evidence="1">Glfc:IPQL:Cfum</strain>
    </source>
</reference>
<dbReference type="Proteomes" id="UP001064048">
    <property type="component" value="Chromosome 30"/>
</dbReference>
<evidence type="ECO:0000313" key="2">
    <source>
        <dbReference type="Proteomes" id="UP001064048"/>
    </source>
</evidence>
<keyword evidence="2" id="KW-1185">Reference proteome</keyword>
<comment type="caution">
    <text evidence="1">The sequence shown here is derived from an EMBL/GenBank/DDBJ whole genome shotgun (WGS) entry which is preliminary data.</text>
</comment>
<proteinExistence type="predicted"/>
<gene>
    <name evidence="1" type="ORF">MSG28_015836</name>
</gene>